<keyword evidence="1" id="KW-0812">Transmembrane</keyword>
<dbReference type="EMBL" id="JASCXW010000001">
    <property type="protein sequence ID" value="MDI6452083.1"/>
    <property type="molecule type" value="Genomic_DNA"/>
</dbReference>
<name>A0AAW6UAV6_9MOLU</name>
<keyword evidence="1" id="KW-1133">Transmembrane helix</keyword>
<accession>A0AAW6UAV6</accession>
<sequence>MEYNDYKFDVVYTDEMLVQLSKHIIDLKRKRLLIYFFLLTLLSAFLIILDIVGPDNIHTLYAGVFFSAFSALSLTALVQTRISKIRKSILINRVGLPVKSSFTLNADTITIETVTKYSKSNVLYEYYAIKKIDKVASDLIYIYMNDSRTAIVQTDKAEEIYNHLMLRVQGNKN</sequence>
<evidence type="ECO:0008006" key="4">
    <source>
        <dbReference type="Google" id="ProtNLM"/>
    </source>
</evidence>
<evidence type="ECO:0000313" key="2">
    <source>
        <dbReference type="EMBL" id="MDI6452083.1"/>
    </source>
</evidence>
<evidence type="ECO:0000313" key="3">
    <source>
        <dbReference type="Proteomes" id="UP001431532"/>
    </source>
</evidence>
<organism evidence="2 3">
    <name type="scientific">Peloplasma aerotolerans</name>
    <dbReference type="NCBI Taxonomy" id="3044389"/>
    <lineage>
        <taxon>Bacteria</taxon>
        <taxon>Bacillati</taxon>
        <taxon>Mycoplasmatota</taxon>
        <taxon>Mollicutes</taxon>
        <taxon>Acholeplasmatales</taxon>
        <taxon>Acholeplasmataceae</taxon>
        <taxon>Peloplasma</taxon>
    </lineage>
</organism>
<dbReference type="Proteomes" id="UP001431532">
    <property type="component" value="Unassembled WGS sequence"/>
</dbReference>
<feature type="transmembrane region" description="Helical" evidence="1">
    <location>
        <begin position="59"/>
        <end position="78"/>
    </location>
</feature>
<evidence type="ECO:0000256" key="1">
    <source>
        <dbReference type="SAM" id="Phobius"/>
    </source>
</evidence>
<protein>
    <recommendedName>
        <fullName evidence="4">YcxB family protein</fullName>
    </recommendedName>
</protein>
<comment type="caution">
    <text evidence="2">The sequence shown here is derived from an EMBL/GenBank/DDBJ whole genome shotgun (WGS) entry which is preliminary data.</text>
</comment>
<keyword evidence="1" id="KW-0472">Membrane</keyword>
<feature type="transmembrane region" description="Helical" evidence="1">
    <location>
        <begin position="32"/>
        <end position="53"/>
    </location>
</feature>
<dbReference type="RefSeq" id="WP_282838485.1">
    <property type="nucleotide sequence ID" value="NZ_JASCXW010000001.1"/>
</dbReference>
<dbReference type="AlphaFoldDB" id="A0AAW6UAV6"/>
<gene>
    <name evidence="2" type="ORF">QJ521_00780</name>
</gene>
<keyword evidence="3" id="KW-1185">Reference proteome</keyword>
<reference evidence="2" key="1">
    <citation type="submission" date="2023-05" db="EMBL/GenBank/DDBJ databases">
        <title>Mariniplasma microaerophilum sp. nov., a novel anaerobic mollicute isolated from terrestrial mud volcano, Taman Peninsula, Russia.</title>
        <authorList>
            <person name="Khomyakova M.A."/>
            <person name="Merkel A.Y."/>
            <person name="Slobodkin A.I."/>
        </authorList>
    </citation>
    <scope>NUCLEOTIDE SEQUENCE</scope>
    <source>
        <strain evidence="2">M4Ah</strain>
    </source>
</reference>
<proteinExistence type="predicted"/>